<evidence type="ECO:0000313" key="3">
    <source>
        <dbReference type="Proteomes" id="UP000593594"/>
    </source>
</evidence>
<proteinExistence type="predicted"/>
<keyword evidence="1" id="KW-1133">Transmembrane helix</keyword>
<feature type="transmembrane region" description="Helical" evidence="1">
    <location>
        <begin position="20"/>
        <end position="40"/>
    </location>
</feature>
<keyword evidence="1" id="KW-0812">Transmembrane</keyword>
<name>A0A7S8C7Y0_9HYPH</name>
<dbReference type="EMBL" id="CP058214">
    <property type="protein sequence ID" value="QPC45022.1"/>
    <property type="molecule type" value="Genomic_DNA"/>
</dbReference>
<reference evidence="2 3" key="1">
    <citation type="submission" date="2020-06" db="EMBL/GenBank/DDBJ databases">
        <title>Genome sequence of 2 isolates from Red Sea Mangroves.</title>
        <authorList>
            <person name="Sefrji F."/>
            <person name="Michoud G."/>
            <person name="Merlino G."/>
            <person name="Daffonchio D."/>
        </authorList>
    </citation>
    <scope>NUCLEOTIDE SEQUENCE [LARGE SCALE GENOMIC DNA]</scope>
    <source>
        <strain evidence="2 3">R1DC25</strain>
    </source>
</reference>
<dbReference type="KEGG" id="kmn:HW532_21390"/>
<organism evidence="2 3">
    <name type="scientific">Kaustia mangrovi</name>
    <dbReference type="NCBI Taxonomy" id="2593653"/>
    <lineage>
        <taxon>Bacteria</taxon>
        <taxon>Pseudomonadati</taxon>
        <taxon>Pseudomonadota</taxon>
        <taxon>Alphaproteobacteria</taxon>
        <taxon>Hyphomicrobiales</taxon>
        <taxon>Parvibaculaceae</taxon>
        <taxon>Kaustia</taxon>
    </lineage>
</organism>
<dbReference type="RefSeq" id="WP_213162395.1">
    <property type="nucleotide sequence ID" value="NZ_CP058214.1"/>
</dbReference>
<evidence type="ECO:0000256" key="1">
    <source>
        <dbReference type="SAM" id="Phobius"/>
    </source>
</evidence>
<sequence length="161" mass="16999">MSTAVAETSRRPHIDLGQHAVVLVVVSILCLVANTVGAGLPVGAGLVGIVVLYAIVMVGLMLAKWMPFYLPSVAWISLVGIVATLNGVPGSQWVVDQVSNVNFLVLATPCLAYAGLAIAREEIDIAKTSGWRIFIVALFVLLGTYLGSVVIADLMLQWQGI</sequence>
<accession>A0A7S8C7Y0</accession>
<evidence type="ECO:0000313" key="2">
    <source>
        <dbReference type="EMBL" id="QPC45022.1"/>
    </source>
</evidence>
<keyword evidence="3" id="KW-1185">Reference proteome</keyword>
<feature type="transmembrane region" description="Helical" evidence="1">
    <location>
        <begin position="131"/>
        <end position="152"/>
    </location>
</feature>
<feature type="transmembrane region" description="Helical" evidence="1">
    <location>
        <begin position="68"/>
        <end position="88"/>
    </location>
</feature>
<protein>
    <recommendedName>
        <fullName evidence="4">DUF340 domain-containing protein</fullName>
    </recommendedName>
</protein>
<feature type="transmembrane region" description="Helical" evidence="1">
    <location>
        <begin position="46"/>
        <end position="63"/>
    </location>
</feature>
<dbReference type="AlphaFoldDB" id="A0A7S8C7Y0"/>
<dbReference type="Proteomes" id="UP000593594">
    <property type="component" value="Chromosome"/>
</dbReference>
<feature type="transmembrane region" description="Helical" evidence="1">
    <location>
        <begin position="100"/>
        <end position="119"/>
    </location>
</feature>
<gene>
    <name evidence="2" type="ORF">HW532_21390</name>
</gene>
<evidence type="ECO:0008006" key="4">
    <source>
        <dbReference type="Google" id="ProtNLM"/>
    </source>
</evidence>
<keyword evidence="1" id="KW-0472">Membrane</keyword>